<dbReference type="Proteomes" id="UP001354931">
    <property type="component" value="Unassembled WGS sequence"/>
</dbReference>
<evidence type="ECO:0000256" key="4">
    <source>
        <dbReference type="ARBA" id="ARBA00022825"/>
    </source>
</evidence>
<evidence type="ECO:0000256" key="2">
    <source>
        <dbReference type="ARBA" id="ARBA00022670"/>
    </source>
</evidence>
<feature type="active site" description="Charge relay system" evidence="5">
    <location>
        <position position="271"/>
    </location>
</feature>
<evidence type="ECO:0000256" key="5">
    <source>
        <dbReference type="PROSITE-ProRule" id="PRU01240"/>
    </source>
</evidence>
<keyword evidence="3 5" id="KW-0378">Hydrolase</keyword>
<feature type="active site" description="Charge relay system" evidence="5">
    <location>
        <position position="63"/>
    </location>
</feature>
<dbReference type="PANTHER" id="PTHR43806:SF11">
    <property type="entry name" value="CEREVISIN-RELATED"/>
    <property type="match status" value="1"/>
</dbReference>
<dbReference type="RefSeq" id="WP_326014416.1">
    <property type="nucleotide sequence ID" value="NZ_JAOZYC010000019.1"/>
</dbReference>
<feature type="compositionally biased region" description="Low complexity" evidence="6">
    <location>
        <begin position="360"/>
        <end position="376"/>
    </location>
</feature>
<gene>
    <name evidence="10" type="ORF">OKJ99_04505</name>
</gene>
<keyword evidence="8" id="KW-0732">Signal</keyword>
<feature type="compositionally biased region" description="Gly residues" evidence="6">
    <location>
        <begin position="411"/>
        <end position="421"/>
    </location>
</feature>
<evidence type="ECO:0000256" key="1">
    <source>
        <dbReference type="ARBA" id="ARBA00011073"/>
    </source>
</evidence>
<feature type="region of interest" description="Disordered" evidence="6">
    <location>
        <begin position="77"/>
        <end position="96"/>
    </location>
</feature>
<organism evidence="10 11">
    <name type="scientific">Streptomyces endophyticus</name>
    <dbReference type="NCBI Taxonomy" id="714166"/>
    <lineage>
        <taxon>Bacteria</taxon>
        <taxon>Bacillati</taxon>
        <taxon>Actinomycetota</taxon>
        <taxon>Actinomycetes</taxon>
        <taxon>Kitasatosporales</taxon>
        <taxon>Streptomycetaceae</taxon>
        <taxon>Streptomyces</taxon>
    </lineage>
</organism>
<comment type="similarity">
    <text evidence="1 5">Belongs to the peptidase S8 family.</text>
</comment>
<evidence type="ECO:0000259" key="9">
    <source>
        <dbReference type="Pfam" id="PF00082"/>
    </source>
</evidence>
<feature type="transmembrane region" description="Helical" evidence="7">
    <location>
        <begin position="380"/>
        <end position="403"/>
    </location>
</feature>
<feature type="region of interest" description="Disordered" evidence="6">
    <location>
        <begin position="344"/>
        <end position="376"/>
    </location>
</feature>
<dbReference type="PROSITE" id="PS51892">
    <property type="entry name" value="SUBTILASE"/>
    <property type="match status" value="1"/>
</dbReference>
<keyword evidence="4 5" id="KW-0720">Serine protease</keyword>
<protein>
    <submittedName>
        <fullName evidence="10">S8/S53 family peptidase</fullName>
    </submittedName>
</protein>
<keyword evidence="11" id="KW-1185">Reference proteome</keyword>
<dbReference type="PRINTS" id="PR00723">
    <property type="entry name" value="SUBTILISIN"/>
</dbReference>
<feature type="region of interest" description="Disordered" evidence="6">
    <location>
        <begin position="407"/>
        <end position="463"/>
    </location>
</feature>
<evidence type="ECO:0000313" key="11">
    <source>
        <dbReference type="Proteomes" id="UP001354931"/>
    </source>
</evidence>
<dbReference type="Gene3D" id="3.40.50.200">
    <property type="entry name" value="Peptidase S8/S53 domain"/>
    <property type="match status" value="1"/>
</dbReference>
<dbReference type="InterPro" id="IPR036852">
    <property type="entry name" value="Peptidase_S8/S53_dom_sf"/>
</dbReference>
<dbReference type="EMBL" id="JAOZYC010000019">
    <property type="protein sequence ID" value="MEB8336775.1"/>
    <property type="molecule type" value="Genomic_DNA"/>
</dbReference>
<dbReference type="InterPro" id="IPR015500">
    <property type="entry name" value="Peptidase_S8_subtilisin-rel"/>
</dbReference>
<comment type="caution">
    <text evidence="10">The sequence shown here is derived from an EMBL/GenBank/DDBJ whole genome shotgun (WGS) entry which is preliminary data.</text>
</comment>
<dbReference type="SUPFAM" id="SSF52743">
    <property type="entry name" value="Subtilisin-like"/>
    <property type="match status" value="1"/>
</dbReference>
<accession>A0ABU6EYE1</accession>
<reference evidence="10 11" key="1">
    <citation type="submission" date="2022-10" db="EMBL/GenBank/DDBJ databases">
        <authorList>
            <person name="Xie J."/>
            <person name="Shen N."/>
        </authorList>
    </citation>
    <scope>NUCLEOTIDE SEQUENCE [LARGE SCALE GENOMIC DNA]</scope>
    <source>
        <strain evidence="10 11">YIM65594</strain>
    </source>
</reference>
<sequence>MRFAHRTLRTIGGAAMVGALVLGTASTASADATRNNQWQNKAFDIDAVHKVATGKGVTVAVLDDGVDGTHSDMTGNVLAGKRCSDGKPANEEKLDDHGSGMASLIAGHGHGAGNSAGVLGIAPDAKILPVDIFSSEGRGFGKDQKTACEWDEAIRYAVDQGADVISISIEQQYADEIDKKAIAYALAHDVVVVQASGNDGVEEKRGLGSVPGVTQVGGSVQNGTPWEDENYSKKLMFTAPAKDIIVATSDGGYQADGKFVSGDYVTGDGTSMSAAIASGTFALLKQKYPDYTPGQLVNRVIKSTYIAKGVDKSKLPDAYHGYGDLSPLKALTANIPKGGANGPWDLSALPKASGDKAGGASSPATDDTSSASNDDNSSNVLLYVGIGIAALVLIVVVVVIVIVSRNKNNRGGPGRPGGPGAPVGMPPHAYQQGGYQQGGYPPQPQQPGPYGQQQPPQWGPPRQ</sequence>
<evidence type="ECO:0000313" key="10">
    <source>
        <dbReference type="EMBL" id="MEB8336775.1"/>
    </source>
</evidence>
<evidence type="ECO:0000256" key="7">
    <source>
        <dbReference type="SAM" id="Phobius"/>
    </source>
</evidence>
<feature type="domain" description="Peptidase S8/S53" evidence="9">
    <location>
        <begin position="54"/>
        <end position="307"/>
    </location>
</feature>
<feature type="signal peptide" evidence="8">
    <location>
        <begin position="1"/>
        <end position="30"/>
    </location>
</feature>
<dbReference type="InterPro" id="IPR000209">
    <property type="entry name" value="Peptidase_S8/S53_dom"/>
</dbReference>
<keyword evidence="7" id="KW-0472">Membrane</keyword>
<keyword evidence="7" id="KW-1133">Transmembrane helix</keyword>
<evidence type="ECO:0000256" key="6">
    <source>
        <dbReference type="SAM" id="MobiDB-lite"/>
    </source>
</evidence>
<feature type="chain" id="PRO_5045057782" evidence="8">
    <location>
        <begin position="31"/>
        <end position="463"/>
    </location>
</feature>
<evidence type="ECO:0000256" key="8">
    <source>
        <dbReference type="SAM" id="SignalP"/>
    </source>
</evidence>
<dbReference type="Pfam" id="PF00082">
    <property type="entry name" value="Peptidase_S8"/>
    <property type="match status" value="1"/>
</dbReference>
<name>A0ABU6EYE1_9ACTN</name>
<feature type="active site" description="Charge relay system" evidence="5">
    <location>
        <position position="97"/>
    </location>
</feature>
<dbReference type="PANTHER" id="PTHR43806">
    <property type="entry name" value="PEPTIDASE S8"/>
    <property type="match status" value="1"/>
</dbReference>
<feature type="compositionally biased region" description="Basic and acidic residues" evidence="6">
    <location>
        <begin position="82"/>
        <end position="96"/>
    </location>
</feature>
<evidence type="ECO:0000256" key="3">
    <source>
        <dbReference type="ARBA" id="ARBA00022801"/>
    </source>
</evidence>
<feature type="compositionally biased region" description="Low complexity" evidence="6">
    <location>
        <begin position="422"/>
        <end position="440"/>
    </location>
</feature>
<dbReference type="CDD" id="cd00306">
    <property type="entry name" value="Peptidases_S8_S53"/>
    <property type="match status" value="1"/>
</dbReference>
<dbReference type="PROSITE" id="PS00136">
    <property type="entry name" value="SUBTILASE_ASP"/>
    <property type="match status" value="1"/>
</dbReference>
<feature type="region of interest" description="Disordered" evidence="6">
    <location>
        <begin position="203"/>
        <end position="224"/>
    </location>
</feature>
<proteinExistence type="inferred from homology"/>
<keyword evidence="2 5" id="KW-0645">Protease</keyword>
<dbReference type="InterPro" id="IPR023827">
    <property type="entry name" value="Peptidase_S8_Asp-AS"/>
</dbReference>
<dbReference type="InterPro" id="IPR050131">
    <property type="entry name" value="Peptidase_S8_subtilisin-like"/>
</dbReference>
<keyword evidence="7" id="KW-0812">Transmembrane</keyword>